<evidence type="ECO:0000256" key="1">
    <source>
        <dbReference type="ARBA" id="ARBA00022448"/>
    </source>
</evidence>
<keyword evidence="3" id="KW-0547">Nucleotide-binding</keyword>
<dbReference type="Gene3D" id="3.40.50.300">
    <property type="entry name" value="P-loop containing nucleotide triphosphate hydrolases"/>
    <property type="match status" value="2"/>
</dbReference>
<dbReference type="SUPFAM" id="SSF52540">
    <property type="entry name" value="P-loop containing nucleoside triphosphate hydrolases"/>
    <property type="match status" value="2"/>
</dbReference>
<dbReference type="InterPro" id="IPR050107">
    <property type="entry name" value="ABC_carbohydrate_import_ATPase"/>
</dbReference>
<evidence type="ECO:0000313" key="7">
    <source>
        <dbReference type="Proteomes" id="UP001230908"/>
    </source>
</evidence>
<evidence type="ECO:0000256" key="4">
    <source>
        <dbReference type="ARBA" id="ARBA00022840"/>
    </source>
</evidence>
<dbReference type="Pfam" id="PF00005">
    <property type="entry name" value="ABC_tran"/>
    <property type="match status" value="2"/>
</dbReference>
<dbReference type="InterPro" id="IPR003593">
    <property type="entry name" value="AAA+_ATPase"/>
</dbReference>
<evidence type="ECO:0000259" key="5">
    <source>
        <dbReference type="PROSITE" id="PS50893"/>
    </source>
</evidence>
<dbReference type="Proteomes" id="UP001230908">
    <property type="component" value="Unassembled WGS sequence"/>
</dbReference>
<feature type="domain" description="ABC transporter" evidence="5">
    <location>
        <begin position="261"/>
        <end position="501"/>
    </location>
</feature>
<dbReference type="EMBL" id="JAVHUY010000012">
    <property type="protein sequence ID" value="MDQ7905754.1"/>
    <property type="molecule type" value="Genomic_DNA"/>
</dbReference>
<dbReference type="SMART" id="SM00382">
    <property type="entry name" value="AAA"/>
    <property type="match status" value="2"/>
</dbReference>
<accession>A0ABU0ZH71</accession>
<dbReference type="PANTHER" id="PTHR43790">
    <property type="entry name" value="CARBOHYDRATE TRANSPORT ATP-BINDING PROTEIN MG119-RELATED"/>
    <property type="match status" value="1"/>
</dbReference>
<keyword evidence="7" id="KW-1185">Reference proteome</keyword>
<dbReference type="InterPro" id="IPR003439">
    <property type="entry name" value="ABC_transporter-like_ATP-bd"/>
</dbReference>
<organism evidence="6 7">
    <name type="scientific">Phytohabitans maris</name>
    <dbReference type="NCBI Taxonomy" id="3071409"/>
    <lineage>
        <taxon>Bacteria</taxon>
        <taxon>Bacillati</taxon>
        <taxon>Actinomycetota</taxon>
        <taxon>Actinomycetes</taxon>
        <taxon>Micromonosporales</taxon>
        <taxon>Micromonosporaceae</taxon>
    </lineage>
</organism>
<dbReference type="GO" id="GO:0005524">
    <property type="term" value="F:ATP binding"/>
    <property type="evidence" value="ECO:0007669"/>
    <property type="project" value="UniProtKB-KW"/>
</dbReference>
<keyword evidence="1" id="KW-0813">Transport</keyword>
<comment type="caution">
    <text evidence="6">The sequence shown here is derived from an EMBL/GenBank/DDBJ whole genome shotgun (WGS) entry which is preliminary data.</text>
</comment>
<dbReference type="CDD" id="cd03215">
    <property type="entry name" value="ABC_Carb_Monos_II"/>
    <property type="match status" value="1"/>
</dbReference>
<gene>
    <name evidence="6" type="ORF">RB614_14640</name>
</gene>
<protein>
    <submittedName>
        <fullName evidence="6">Sugar ABC transporter ATP-binding protein</fullName>
    </submittedName>
</protein>
<dbReference type="RefSeq" id="WP_308713027.1">
    <property type="nucleotide sequence ID" value="NZ_JAVHUY010000012.1"/>
</dbReference>
<sequence>MGTALEFVRVSKTFPGTRALSEVSFAVRPGSFHALAGGNGSGKSTLIKILAGVYQADPEGEVRCGGSASAADSVTPSWSHRAGVRFVHQDLGLFDTMTVAENLFVGRRYPRTAGAIAWTAMRRAAQECLDRLRVPVDARTPVGSLRPADQTLVAIARCLFDSAGGEVSLLVLDEPTARLPQAEVDELLSRLDEYAANGQSILYVSHRLDEILEHADTVTVLRDGRHVATRPVAGLDRAQLTGLIVGQQRDLVEKREPRPIAPEVAVTVRGLSGGPLRGIDLDVRRGEILAVAGLVGSGRTSLVETIFGVHRPAGGRVEVNGRRLRPGSVPDAVAAGLAYVPEDRARHAAFTNLGLEMNLSAASLRRYRRGWLRRGPELRDAAEDIRRYSIRAPGPRAALGQLSGGNQQKAILARWLRTRPAVLLLDEPTQGVDVGARAEIYTQIEKAVDGGTSVLLVTSDLDELLHLADRVVVLANGRVTDTARQRDVTREWVATRMFDAPQEIP</sequence>
<proteinExistence type="predicted"/>
<dbReference type="InterPro" id="IPR027417">
    <property type="entry name" value="P-loop_NTPase"/>
</dbReference>
<dbReference type="PANTHER" id="PTHR43790:SF9">
    <property type="entry name" value="GALACTOFURANOSE TRANSPORTER ATP-BINDING PROTEIN YTFR"/>
    <property type="match status" value="1"/>
</dbReference>
<name>A0ABU0ZH71_9ACTN</name>
<keyword evidence="4 6" id="KW-0067">ATP-binding</keyword>
<dbReference type="PROSITE" id="PS00211">
    <property type="entry name" value="ABC_TRANSPORTER_1"/>
    <property type="match status" value="1"/>
</dbReference>
<evidence type="ECO:0000256" key="2">
    <source>
        <dbReference type="ARBA" id="ARBA00022737"/>
    </source>
</evidence>
<evidence type="ECO:0000256" key="3">
    <source>
        <dbReference type="ARBA" id="ARBA00022741"/>
    </source>
</evidence>
<feature type="domain" description="ABC transporter" evidence="5">
    <location>
        <begin position="5"/>
        <end position="248"/>
    </location>
</feature>
<dbReference type="CDD" id="cd03216">
    <property type="entry name" value="ABC_Carb_Monos_I"/>
    <property type="match status" value="1"/>
</dbReference>
<keyword evidence="2" id="KW-0677">Repeat</keyword>
<reference evidence="6 7" key="1">
    <citation type="submission" date="2023-08" db="EMBL/GenBank/DDBJ databases">
        <title>Phytohabitans sansha sp. nov., isolated from marine sediment.</title>
        <authorList>
            <person name="Zhao Y."/>
            <person name="Yi K."/>
        </authorList>
    </citation>
    <scope>NUCLEOTIDE SEQUENCE [LARGE SCALE GENOMIC DNA]</scope>
    <source>
        <strain evidence="6 7">ZYX-F-186</strain>
    </source>
</reference>
<dbReference type="PROSITE" id="PS50893">
    <property type="entry name" value="ABC_TRANSPORTER_2"/>
    <property type="match status" value="2"/>
</dbReference>
<evidence type="ECO:0000313" key="6">
    <source>
        <dbReference type="EMBL" id="MDQ7905754.1"/>
    </source>
</evidence>
<dbReference type="InterPro" id="IPR017871">
    <property type="entry name" value="ABC_transporter-like_CS"/>
</dbReference>